<evidence type="ECO:0000256" key="1">
    <source>
        <dbReference type="ARBA" id="ARBA00001946"/>
    </source>
</evidence>
<dbReference type="GO" id="GO:0044281">
    <property type="term" value="P:small molecule metabolic process"/>
    <property type="evidence" value="ECO:0007669"/>
    <property type="project" value="UniProtKB-ARBA"/>
</dbReference>
<dbReference type="InterPro" id="IPR041492">
    <property type="entry name" value="HAD_2"/>
</dbReference>
<gene>
    <name evidence="5" type="ORF">E2636_01655</name>
</gene>
<dbReference type="SFLD" id="SFLDS00003">
    <property type="entry name" value="Haloacid_Dehalogenase"/>
    <property type="match status" value="1"/>
</dbReference>
<keyword evidence="2" id="KW-0479">Metal-binding</keyword>
<evidence type="ECO:0000256" key="2">
    <source>
        <dbReference type="ARBA" id="ARBA00022723"/>
    </source>
</evidence>
<proteinExistence type="predicted"/>
<dbReference type="NCBIfam" id="TIGR01509">
    <property type="entry name" value="HAD-SF-IA-v3"/>
    <property type="match status" value="1"/>
</dbReference>
<dbReference type="InterPro" id="IPR036412">
    <property type="entry name" value="HAD-like_sf"/>
</dbReference>
<dbReference type="KEGG" id="panc:E2636_01655"/>
<dbReference type="EMBL" id="CP038015">
    <property type="protein sequence ID" value="QBP39940.1"/>
    <property type="molecule type" value="Genomic_DNA"/>
</dbReference>
<evidence type="ECO:0000313" key="6">
    <source>
        <dbReference type="Proteomes" id="UP000294292"/>
    </source>
</evidence>
<reference evidence="5 6" key="1">
    <citation type="submission" date="2019-03" db="EMBL/GenBank/DDBJ databases">
        <title>Complete genome sequence of Paenisporosarcina antarctica CGMCC 1.6503T.</title>
        <authorList>
            <person name="Rong J.-C."/>
            <person name="Chi N.-Y."/>
            <person name="Zhang Q.-F."/>
        </authorList>
    </citation>
    <scope>NUCLEOTIDE SEQUENCE [LARGE SCALE GENOMIC DNA]</scope>
    <source>
        <strain evidence="5 6">CGMCC 1.6503</strain>
    </source>
</reference>
<dbReference type="Gene3D" id="3.40.50.1000">
    <property type="entry name" value="HAD superfamily/HAD-like"/>
    <property type="match status" value="1"/>
</dbReference>
<dbReference type="NCBIfam" id="TIGR01549">
    <property type="entry name" value="HAD-SF-IA-v1"/>
    <property type="match status" value="1"/>
</dbReference>
<name>A0A4P6ZTZ6_9BACL</name>
<sequence length="218" mass="24753">MKAILFDLDGTLLNREATLLVFCKAQHQKFKLPLTQEEFVKRVVELDANGYVPKDIVYRQIAKDIDLSAEMEKLLFEDYINHFHKFCVPFEGLIETLTLLKRQNFLLGLISNGRHAGQQASIEALSIESFFDVVLISESQGLSKPDAAIFERGLERLNVKASEACYVGDHPINDIEAARKVGLMTIWKRNGQYKDILADKEIDTLPEILSILKVRNST</sequence>
<dbReference type="PANTHER" id="PTHR46470">
    <property type="entry name" value="N-ACYLNEURAMINATE-9-PHOSPHATASE"/>
    <property type="match status" value="1"/>
</dbReference>
<dbReference type="Gene3D" id="1.10.150.520">
    <property type="match status" value="1"/>
</dbReference>
<dbReference type="SFLD" id="SFLDG01129">
    <property type="entry name" value="C1.5:_HAD__Beta-PGM__Phosphata"/>
    <property type="match status" value="1"/>
</dbReference>
<evidence type="ECO:0000313" key="5">
    <source>
        <dbReference type="EMBL" id="QBP39940.1"/>
    </source>
</evidence>
<dbReference type="InterPro" id="IPR023214">
    <property type="entry name" value="HAD_sf"/>
</dbReference>
<dbReference type="PRINTS" id="PR00413">
    <property type="entry name" value="HADHALOGNASE"/>
</dbReference>
<keyword evidence="4" id="KW-0460">Magnesium</keyword>
<dbReference type="GO" id="GO:0046872">
    <property type="term" value="F:metal ion binding"/>
    <property type="evidence" value="ECO:0007669"/>
    <property type="project" value="UniProtKB-KW"/>
</dbReference>
<dbReference type="AlphaFoldDB" id="A0A4P6ZTZ6"/>
<evidence type="ECO:0000256" key="4">
    <source>
        <dbReference type="ARBA" id="ARBA00022842"/>
    </source>
</evidence>
<dbReference type="PANTHER" id="PTHR46470:SF2">
    <property type="entry name" value="GLYCERALDEHYDE 3-PHOSPHATE PHOSPHATASE"/>
    <property type="match status" value="1"/>
</dbReference>
<evidence type="ECO:0000256" key="3">
    <source>
        <dbReference type="ARBA" id="ARBA00022801"/>
    </source>
</evidence>
<dbReference type="InterPro" id="IPR051400">
    <property type="entry name" value="HAD-like_hydrolase"/>
</dbReference>
<keyword evidence="3 5" id="KW-0378">Hydrolase</keyword>
<dbReference type="RefSeq" id="WP_134208408.1">
    <property type="nucleotide sequence ID" value="NZ_CP038015.1"/>
</dbReference>
<dbReference type="InterPro" id="IPR006439">
    <property type="entry name" value="HAD-SF_hydro_IA"/>
</dbReference>
<comment type="cofactor">
    <cofactor evidence="1">
        <name>Mg(2+)</name>
        <dbReference type="ChEBI" id="CHEBI:18420"/>
    </cofactor>
</comment>
<dbReference type="GO" id="GO:0016791">
    <property type="term" value="F:phosphatase activity"/>
    <property type="evidence" value="ECO:0007669"/>
    <property type="project" value="TreeGrafter"/>
</dbReference>
<keyword evidence="6" id="KW-1185">Reference proteome</keyword>
<organism evidence="5 6">
    <name type="scientific">Paenisporosarcina antarctica</name>
    <dbReference type="NCBI Taxonomy" id="417367"/>
    <lineage>
        <taxon>Bacteria</taxon>
        <taxon>Bacillati</taxon>
        <taxon>Bacillota</taxon>
        <taxon>Bacilli</taxon>
        <taxon>Bacillales</taxon>
        <taxon>Caryophanaceae</taxon>
        <taxon>Paenisporosarcina</taxon>
    </lineage>
</organism>
<dbReference type="OrthoDB" id="9802350at2"/>
<dbReference type="PROSITE" id="PS01228">
    <property type="entry name" value="COF_1"/>
    <property type="match status" value="1"/>
</dbReference>
<accession>A0A4P6ZTZ6</accession>
<dbReference type="Pfam" id="PF13419">
    <property type="entry name" value="HAD_2"/>
    <property type="match status" value="1"/>
</dbReference>
<dbReference type="SUPFAM" id="SSF56784">
    <property type="entry name" value="HAD-like"/>
    <property type="match status" value="1"/>
</dbReference>
<dbReference type="Proteomes" id="UP000294292">
    <property type="component" value="Chromosome"/>
</dbReference>
<protein>
    <submittedName>
        <fullName evidence="5">HAD family hydrolase</fullName>
    </submittedName>
</protein>